<dbReference type="HOGENOM" id="CLU_3208217_0_0_1"/>
<dbReference type="EnsemblMetazoa" id="tetur04g00270.1">
    <property type="protein sequence ID" value="tetur04g00270.1"/>
    <property type="gene ID" value="tetur04g00270"/>
</dbReference>
<dbReference type="Proteomes" id="UP000015104">
    <property type="component" value="Unassembled WGS sequence"/>
</dbReference>
<keyword evidence="2" id="KW-1185">Reference proteome</keyword>
<name>T1K175_TETUR</name>
<protein>
    <submittedName>
        <fullName evidence="1">Uncharacterized protein</fullName>
    </submittedName>
</protein>
<dbReference type="EMBL" id="CAEY01001343">
    <property type="status" value="NOT_ANNOTATED_CDS"/>
    <property type="molecule type" value="Genomic_DNA"/>
</dbReference>
<organism evidence="1 2">
    <name type="scientific">Tetranychus urticae</name>
    <name type="common">Two-spotted spider mite</name>
    <dbReference type="NCBI Taxonomy" id="32264"/>
    <lineage>
        <taxon>Eukaryota</taxon>
        <taxon>Metazoa</taxon>
        <taxon>Ecdysozoa</taxon>
        <taxon>Arthropoda</taxon>
        <taxon>Chelicerata</taxon>
        <taxon>Arachnida</taxon>
        <taxon>Acari</taxon>
        <taxon>Acariformes</taxon>
        <taxon>Trombidiformes</taxon>
        <taxon>Prostigmata</taxon>
        <taxon>Eleutherengona</taxon>
        <taxon>Raphignathae</taxon>
        <taxon>Tetranychoidea</taxon>
        <taxon>Tetranychidae</taxon>
        <taxon>Tetranychus</taxon>
    </lineage>
</organism>
<proteinExistence type="predicted"/>
<evidence type="ECO:0000313" key="1">
    <source>
        <dbReference type="EnsemblMetazoa" id="tetur04g00270.1"/>
    </source>
</evidence>
<accession>T1K175</accession>
<evidence type="ECO:0000313" key="2">
    <source>
        <dbReference type="Proteomes" id="UP000015104"/>
    </source>
</evidence>
<dbReference type="AlphaFoldDB" id="T1K175"/>
<reference evidence="2" key="1">
    <citation type="submission" date="2011-08" db="EMBL/GenBank/DDBJ databases">
        <authorList>
            <person name="Rombauts S."/>
        </authorList>
    </citation>
    <scope>NUCLEOTIDE SEQUENCE</scope>
    <source>
        <strain evidence="2">London</strain>
    </source>
</reference>
<reference evidence="1" key="2">
    <citation type="submission" date="2015-06" db="UniProtKB">
        <authorList>
            <consortium name="EnsemblMetazoa"/>
        </authorList>
    </citation>
    <scope>IDENTIFICATION</scope>
</reference>
<sequence>MTGLVGPLIGEDTPNLATTIVTNPFWTKKDAQTGQIYGNIFVPNL</sequence>